<keyword evidence="1" id="KW-0812">Transmembrane</keyword>
<feature type="transmembrane region" description="Helical" evidence="1">
    <location>
        <begin position="38"/>
        <end position="57"/>
    </location>
</feature>
<gene>
    <name evidence="2" type="ORF">PG986_008003</name>
</gene>
<dbReference type="Proteomes" id="UP001391051">
    <property type="component" value="Unassembled WGS sequence"/>
</dbReference>
<dbReference type="EMBL" id="JAQQWE010000005">
    <property type="protein sequence ID" value="KAK7952275.1"/>
    <property type="molecule type" value="Genomic_DNA"/>
</dbReference>
<name>A0ABR1QFM1_9PEZI</name>
<sequence>MVLLATENAPYILPAAYFEFNLEGTGVGAMNNRPRRNLFFGVVACLHALFGSLAKHAQLMLSGATKFEDDH</sequence>
<dbReference type="GeneID" id="92077287"/>
<evidence type="ECO:0000313" key="3">
    <source>
        <dbReference type="Proteomes" id="UP001391051"/>
    </source>
</evidence>
<dbReference type="RefSeq" id="XP_066700337.1">
    <property type="nucleotide sequence ID" value="XM_066844225.1"/>
</dbReference>
<reference evidence="2 3" key="1">
    <citation type="submission" date="2023-01" db="EMBL/GenBank/DDBJ databases">
        <title>Analysis of 21 Apiospora genomes using comparative genomics revels a genus with tremendous synthesis potential of carbohydrate active enzymes and secondary metabolites.</title>
        <authorList>
            <person name="Sorensen T."/>
        </authorList>
    </citation>
    <scope>NUCLEOTIDE SEQUENCE [LARGE SCALE GENOMIC DNA]</scope>
    <source>
        <strain evidence="2 3">CBS 24483</strain>
    </source>
</reference>
<keyword evidence="3" id="KW-1185">Reference proteome</keyword>
<proteinExistence type="predicted"/>
<keyword evidence="1" id="KW-1133">Transmembrane helix</keyword>
<organism evidence="2 3">
    <name type="scientific">Apiospora aurea</name>
    <dbReference type="NCBI Taxonomy" id="335848"/>
    <lineage>
        <taxon>Eukaryota</taxon>
        <taxon>Fungi</taxon>
        <taxon>Dikarya</taxon>
        <taxon>Ascomycota</taxon>
        <taxon>Pezizomycotina</taxon>
        <taxon>Sordariomycetes</taxon>
        <taxon>Xylariomycetidae</taxon>
        <taxon>Amphisphaeriales</taxon>
        <taxon>Apiosporaceae</taxon>
        <taxon>Apiospora</taxon>
    </lineage>
</organism>
<evidence type="ECO:0000256" key="1">
    <source>
        <dbReference type="SAM" id="Phobius"/>
    </source>
</evidence>
<evidence type="ECO:0000313" key="2">
    <source>
        <dbReference type="EMBL" id="KAK7952275.1"/>
    </source>
</evidence>
<comment type="caution">
    <text evidence="2">The sequence shown here is derived from an EMBL/GenBank/DDBJ whole genome shotgun (WGS) entry which is preliminary data.</text>
</comment>
<keyword evidence="1" id="KW-0472">Membrane</keyword>
<accession>A0ABR1QFM1</accession>
<protein>
    <submittedName>
        <fullName evidence="2">Uncharacterized protein</fullName>
    </submittedName>
</protein>